<dbReference type="SUPFAM" id="SSF52540">
    <property type="entry name" value="P-loop containing nucleoside triphosphate hydrolases"/>
    <property type="match status" value="1"/>
</dbReference>
<comment type="caution">
    <text evidence="1">The sequence shown here is derived from an EMBL/GenBank/DDBJ whole genome shotgun (WGS) entry which is preliminary data.</text>
</comment>
<evidence type="ECO:0008006" key="3">
    <source>
        <dbReference type="Google" id="ProtNLM"/>
    </source>
</evidence>
<dbReference type="EMBL" id="JAFCMP010000160">
    <property type="protein sequence ID" value="KAG5184550.1"/>
    <property type="molecule type" value="Genomic_DNA"/>
</dbReference>
<evidence type="ECO:0000313" key="1">
    <source>
        <dbReference type="EMBL" id="KAG5184550.1"/>
    </source>
</evidence>
<gene>
    <name evidence="1" type="ORF">JKP88DRAFT_289830</name>
</gene>
<evidence type="ECO:0000313" key="2">
    <source>
        <dbReference type="Proteomes" id="UP000664859"/>
    </source>
</evidence>
<dbReference type="AlphaFoldDB" id="A0A835Z3W5"/>
<dbReference type="InterPro" id="IPR027417">
    <property type="entry name" value="P-loop_NTPase"/>
</dbReference>
<dbReference type="OrthoDB" id="2118161at2759"/>
<keyword evidence="2" id="KW-1185">Reference proteome</keyword>
<accession>A0A835Z3W5</accession>
<name>A0A835Z3W5_9STRA</name>
<dbReference type="Proteomes" id="UP000664859">
    <property type="component" value="Unassembled WGS sequence"/>
</dbReference>
<proteinExistence type="predicted"/>
<reference evidence="1" key="1">
    <citation type="submission" date="2021-02" db="EMBL/GenBank/DDBJ databases">
        <title>First Annotated Genome of the Yellow-green Alga Tribonema minus.</title>
        <authorList>
            <person name="Mahan K.M."/>
        </authorList>
    </citation>
    <scope>NUCLEOTIDE SEQUENCE</scope>
    <source>
        <strain evidence="1">UTEX B ZZ1240</strain>
    </source>
</reference>
<sequence>MRCELAQPNPVGWTMFDWFEVSKVALMWLNVNVLKAYMEELWERTGKWLMTTKQDTDKMPDIDNFDHTFDTIQRLHQSFNGDHSGIAGAVRTVYRRAKRCKFGRAYASGPSIQMINRILRRWLTSNILRDFDFKNCHPSILLDLCTKHGIATPLLRAYVKDPTAFRLEIGSDGKTKVLAAIYMDKDRRCGAWLIAFAAEMDRVEEAFETLFKDDFNDICRHYTRDNLRGAFMARILQQYEAGLLKIVTERVQLWGVAIAAYIFDGFMIRKQLAEGDVGTDASLPEDFLAQLNALVAQAGFNSVKLEEKPVEPINLEQYALQKGMPWIAPPQRDAPRATVLHNRIPDDEIDSRLGLRGVLQVDCAMGGGKSYQMRRLIARARGMGLRVLILTSRQLLGSSWKGELERNLAEYKDDLAFYLDQESLRYADVSGYDVLIIDESRSACSTTVSVTNGDNGSNIATHFEQIKELVKHARWIVGLDADVRVDGATTTMMRQFAAWRGEELQEYRHEGWAMARTVHVQDTKVLIKQMCQQARDGKTFGVCCGSKKMAKQLHVMLVDIVGSDKVRIYTSEDGNPRDLENVDEHWANRIIIFTSKITTGVSFNAKVNEGAVCCVYVFPCAKSASPREMWQMTGRFRELETGVIWLAVQERTADNASQALLRSDVDALYQQQMASLCLSKAKMKLTAYDQVERNFTQSITQWVRFFKYMARTKGYDIFDDFALQPQTVDVQNFDDAKSSLEELEEVKMATVNVGNIPTDMVEKLEKLSRGTLLKQEDLVDFYLFEEHTGVTLTWNHQHAWQKLRIKKTYPDIAPDSITPLAVRILDETFSQRFNLAMAECSTDRQRQYLGLIERTKSSVPNLVPGIGVLLRDMEELALAMGLDSALDFNVTPDTDPDARRLHAAITELRKGNGVPSMAGSNKAFIKNAFHHVFGIDVLFKKPNKVSTTFKRAETLAALRLEVVLRQLFHGAEVTRRDETISTDVAIAALKQLIADCGPTPAELQPEGTKSKRTLVQDTLENAFDRIDDGGFEETKGDE</sequence>
<organism evidence="1 2">
    <name type="scientific">Tribonema minus</name>
    <dbReference type="NCBI Taxonomy" id="303371"/>
    <lineage>
        <taxon>Eukaryota</taxon>
        <taxon>Sar</taxon>
        <taxon>Stramenopiles</taxon>
        <taxon>Ochrophyta</taxon>
        <taxon>PX clade</taxon>
        <taxon>Xanthophyceae</taxon>
        <taxon>Tribonematales</taxon>
        <taxon>Tribonemataceae</taxon>
        <taxon>Tribonema</taxon>
    </lineage>
</organism>
<protein>
    <recommendedName>
        <fullName evidence="3">Replication origin-binding protein</fullName>
    </recommendedName>
</protein>